<evidence type="ECO:0000313" key="1">
    <source>
        <dbReference type="EMBL" id="EDM73910.1"/>
    </source>
</evidence>
<comment type="caution">
    <text evidence="1">The sequence shown here is derived from an EMBL/GenBank/DDBJ whole genome shotgun (WGS) entry which is preliminary data.</text>
</comment>
<name>A6GJP8_9BACT</name>
<reference evidence="1 2" key="1">
    <citation type="submission" date="2007-06" db="EMBL/GenBank/DDBJ databases">
        <authorList>
            <person name="Shimkets L."/>
            <person name="Ferriera S."/>
            <person name="Johnson J."/>
            <person name="Kravitz S."/>
            <person name="Beeson K."/>
            <person name="Sutton G."/>
            <person name="Rogers Y.-H."/>
            <person name="Friedman R."/>
            <person name="Frazier M."/>
            <person name="Venter J.C."/>
        </authorList>
    </citation>
    <scope>NUCLEOTIDE SEQUENCE [LARGE SCALE GENOMIC DNA]</scope>
    <source>
        <strain evidence="1 2">SIR-1</strain>
    </source>
</reference>
<dbReference type="eggNOG" id="COG3497">
    <property type="taxonomic scope" value="Bacteria"/>
</dbReference>
<dbReference type="AlphaFoldDB" id="A6GJP8"/>
<keyword evidence="2" id="KW-1185">Reference proteome</keyword>
<evidence type="ECO:0000313" key="2">
    <source>
        <dbReference type="Proteomes" id="UP000005801"/>
    </source>
</evidence>
<gene>
    <name evidence="1" type="ORF">PPSIR1_14680</name>
</gene>
<sequence length="528" mass="55800">MVGLVAPPRLDDEGQPIPRKAVERVGSWGRFRDLYGRATAWALPEAQQALQNGVFELVVTEVSSGVAASAGAVYSVDNDNEDWLTFNFRCKGTAGNGLSLELTPKRFQNRVQSYELTIKDGSEVIESHRNLSPLPGSSRFVGAVLDASDSLVSAAVANHAVTDYSTADVLSTDAHSTVVAKIGNEDMLTVFKLDSGTPDVEFKRVGSAEGDRIEVKRDPGGGGEVLLFGGLEADPKVLGALADALNSEVDLAVELVAAGGSSSLAGGVDATVAEYTTALDQLVDVPDVDLVIASVQDLDLTRGAQIYGAVIAHCENMSADAKGRLGFGQVPATTTDAENIDLVGSLVSDRFALFAPNGVMGAAVGRIGSLSYYQSPTFKSLAGLGAIEPELRTEQQRAYLKAKLVPIAELPGRGNVVVRGITTDGDQINVRRVADHAVRGVKQIGELFIGKLNTEDGRNALKQKLNEFLLQMAAESAIVPSTDGTDPAFKLDVYSTQADFALGIVRVDLAVRPVRAIDFIYATVLVQV</sequence>
<dbReference type="EMBL" id="ABCS01000163">
    <property type="protein sequence ID" value="EDM73910.1"/>
    <property type="molecule type" value="Genomic_DNA"/>
</dbReference>
<dbReference type="STRING" id="391625.PPSIR1_14680"/>
<evidence type="ECO:0008006" key="3">
    <source>
        <dbReference type="Google" id="ProtNLM"/>
    </source>
</evidence>
<proteinExistence type="predicted"/>
<accession>A6GJP8</accession>
<organism evidence="1 2">
    <name type="scientific">Plesiocystis pacifica SIR-1</name>
    <dbReference type="NCBI Taxonomy" id="391625"/>
    <lineage>
        <taxon>Bacteria</taxon>
        <taxon>Pseudomonadati</taxon>
        <taxon>Myxococcota</taxon>
        <taxon>Polyangia</taxon>
        <taxon>Nannocystales</taxon>
        <taxon>Nannocystaceae</taxon>
        <taxon>Plesiocystis</taxon>
    </lineage>
</organism>
<protein>
    <recommendedName>
        <fullName evidence="3">Phage tail sheath protein</fullName>
    </recommendedName>
</protein>
<dbReference type="Proteomes" id="UP000005801">
    <property type="component" value="Unassembled WGS sequence"/>
</dbReference>
<dbReference type="Gene3D" id="3.10.450.690">
    <property type="match status" value="1"/>
</dbReference>